<dbReference type="GeneID" id="116210380"/>
<dbReference type="EMBL" id="MTKT01001090">
    <property type="protein sequence ID" value="OWM86306.1"/>
    <property type="molecule type" value="Genomic_DNA"/>
</dbReference>
<reference evidence="1" key="2">
    <citation type="submission" date="2017-06" db="EMBL/GenBank/DDBJ databases">
        <title>The pomegranate genome and the genomics of punicalagin biosynthesis.</title>
        <authorList>
            <person name="Xu C."/>
        </authorList>
    </citation>
    <scope>NUCLEOTIDE SEQUENCE [LARGE SCALE GENOMIC DNA]</scope>
    <source>
        <tissue evidence="1">Fresh leaf</tissue>
    </source>
</reference>
<evidence type="ECO:0000313" key="2">
    <source>
        <dbReference type="EMBL" id="PKI33601.1"/>
    </source>
</evidence>
<dbReference type="OrthoDB" id="1936669at2759"/>
<name>A0A218XNR7_PUNGR</name>
<keyword evidence="4" id="KW-1185">Reference proteome</keyword>
<evidence type="ECO:0000313" key="3">
    <source>
        <dbReference type="Proteomes" id="UP000197138"/>
    </source>
</evidence>
<reference evidence="3" key="1">
    <citation type="journal article" date="2017" name="Plant J.">
        <title>The pomegranate (Punica granatum L.) genome and the genomics of punicalagin biosynthesis.</title>
        <authorList>
            <person name="Qin G."/>
            <person name="Xu C."/>
            <person name="Ming R."/>
            <person name="Tang H."/>
            <person name="Guyot R."/>
            <person name="Kramer E.M."/>
            <person name="Hu Y."/>
            <person name="Yi X."/>
            <person name="Qi Y."/>
            <person name="Xu X."/>
            <person name="Gao Z."/>
            <person name="Pan H."/>
            <person name="Jian J."/>
            <person name="Tian Y."/>
            <person name="Yue Z."/>
            <person name="Xu Y."/>
        </authorList>
    </citation>
    <scope>NUCLEOTIDE SEQUENCE [LARGE SCALE GENOMIC DNA]</scope>
    <source>
        <strain evidence="3">cv. Dabenzi</strain>
    </source>
</reference>
<dbReference type="InterPro" id="IPR008480">
    <property type="entry name" value="DUF761_pln"/>
</dbReference>
<proteinExistence type="predicted"/>
<dbReference type="AlphaFoldDB" id="A0A218XNR7"/>
<organism evidence="1 3">
    <name type="scientific">Punica granatum</name>
    <name type="common">Pomegranate</name>
    <dbReference type="NCBI Taxonomy" id="22663"/>
    <lineage>
        <taxon>Eukaryota</taxon>
        <taxon>Viridiplantae</taxon>
        <taxon>Streptophyta</taxon>
        <taxon>Embryophyta</taxon>
        <taxon>Tracheophyta</taxon>
        <taxon>Spermatophyta</taxon>
        <taxon>Magnoliopsida</taxon>
        <taxon>eudicotyledons</taxon>
        <taxon>Gunneridae</taxon>
        <taxon>Pentapetalae</taxon>
        <taxon>rosids</taxon>
        <taxon>malvids</taxon>
        <taxon>Myrtales</taxon>
        <taxon>Lythraceae</taxon>
        <taxon>Punica</taxon>
    </lineage>
</organism>
<dbReference type="Pfam" id="PF05553">
    <property type="entry name" value="DUF761"/>
    <property type="match status" value="1"/>
</dbReference>
<protein>
    <recommendedName>
        <fullName evidence="5">Cotton fiber protein</fullName>
    </recommendedName>
</protein>
<dbReference type="PANTHER" id="PTHR33265">
    <property type="entry name" value="AVR9/CF-9 RAPIDLY ELICITED PROTEIN-RELATED"/>
    <property type="match status" value="1"/>
</dbReference>
<dbReference type="Proteomes" id="UP000197138">
    <property type="component" value="Unassembled WGS sequence"/>
</dbReference>
<sequence length="158" mass="18191">MPKRRPLVILKRVSNLLKRSVYIAKLSTKPIIPRLILLKKSRKACRKSYHYQFLQEYEFSPSSTPLIGYNTRELNRKRFRGITNSLFYLCGCLGEATTSPAMDGDYAPLALPPAIGDAFLGNTDFDSVDGEEDSVDQRAERFIENFYEEMRMQRRASI</sequence>
<dbReference type="PANTHER" id="PTHR33265:SF10">
    <property type="entry name" value="OS01G0133200 PROTEIN"/>
    <property type="match status" value="1"/>
</dbReference>
<gene>
    <name evidence="1" type="ORF">CDL15_Pgr011130</name>
    <name evidence="2" type="ORF">CRG98_046012</name>
</gene>
<reference evidence="2 4" key="3">
    <citation type="submission" date="2017-11" db="EMBL/GenBank/DDBJ databases">
        <title>De-novo sequencing of pomegranate (Punica granatum L.) genome.</title>
        <authorList>
            <person name="Akparov Z."/>
            <person name="Amiraslanov A."/>
            <person name="Hajiyeva S."/>
            <person name="Abbasov M."/>
            <person name="Kaur K."/>
            <person name="Hamwieh A."/>
            <person name="Solovyev V."/>
            <person name="Salamov A."/>
            <person name="Braich B."/>
            <person name="Kosarev P."/>
            <person name="Mahmoud A."/>
            <person name="Hajiyev E."/>
            <person name="Babayeva S."/>
            <person name="Izzatullayeva V."/>
            <person name="Mammadov A."/>
            <person name="Mammadov A."/>
            <person name="Sharifova S."/>
            <person name="Ojaghi J."/>
            <person name="Eynullazada K."/>
            <person name="Bayramov B."/>
            <person name="Abdulazimova A."/>
            <person name="Shahmuradov I."/>
        </authorList>
    </citation>
    <scope>NUCLEOTIDE SEQUENCE [LARGE SCALE GENOMIC DNA]</scope>
    <source>
        <strain evidence="2">AG2017</strain>
        <strain evidence="4">cv. AG2017</strain>
        <tissue evidence="2">Leaf</tissue>
    </source>
</reference>
<evidence type="ECO:0008006" key="5">
    <source>
        <dbReference type="Google" id="ProtNLM"/>
    </source>
</evidence>
<comment type="caution">
    <text evidence="1">The sequence shown here is derived from an EMBL/GenBank/DDBJ whole genome shotgun (WGS) entry which is preliminary data.</text>
</comment>
<dbReference type="EMBL" id="PGOL01006541">
    <property type="protein sequence ID" value="PKI33601.1"/>
    <property type="molecule type" value="Genomic_DNA"/>
</dbReference>
<evidence type="ECO:0000313" key="1">
    <source>
        <dbReference type="EMBL" id="OWM86306.1"/>
    </source>
</evidence>
<accession>A0A218XNR7</accession>
<evidence type="ECO:0000313" key="4">
    <source>
        <dbReference type="Proteomes" id="UP000233551"/>
    </source>
</evidence>
<dbReference type="Proteomes" id="UP000233551">
    <property type="component" value="Unassembled WGS sequence"/>
</dbReference>